<gene>
    <name evidence="2" type="ORF">PCANC_18267</name>
</gene>
<evidence type="ECO:0000313" key="2">
    <source>
        <dbReference type="EMBL" id="PLW36624.1"/>
    </source>
</evidence>
<protein>
    <submittedName>
        <fullName evidence="2">Uncharacterized protein</fullName>
    </submittedName>
</protein>
<proteinExistence type="predicted"/>
<evidence type="ECO:0000313" key="3">
    <source>
        <dbReference type="Proteomes" id="UP000235388"/>
    </source>
</evidence>
<comment type="caution">
    <text evidence="2">The sequence shown here is derived from an EMBL/GenBank/DDBJ whole genome shotgun (WGS) entry which is preliminary data.</text>
</comment>
<evidence type="ECO:0000256" key="1">
    <source>
        <dbReference type="SAM" id="MobiDB-lite"/>
    </source>
</evidence>
<dbReference type="AlphaFoldDB" id="A0A2N5UFU6"/>
<name>A0A2N5UFU6_9BASI</name>
<keyword evidence="3" id="KW-1185">Reference proteome</keyword>
<organism evidence="2 3">
    <name type="scientific">Puccinia coronata f. sp. avenae</name>
    <dbReference type="NCBI Taxonomy" id="200324"/>
    <lineage>
        <taxon>Eukaryota</taxon>
        <taxon>Fungi</taxon>
        <taxon>Dikarya</taxon>
        <taxon>Basidiomycota</taxon>
        <taxon>Pucciniomycotina</taxon>
        <taxon>Pucciniomycetes</taxon>
        <taxon>Pucciniales</taxon>
        <taxon>Pucciniaceae</taxon>
        <taxon>Puccinia</taxon>
    </lineage>
</organism>
<reference evidence="2 3" key="1">
    <citation type="submission" date="2017-11" db="EMBL/GenBank/DDBJ databases">
        <title>De novo assembly and phasing of dikaryotic genomes from two isolates of Puccinia coronata f. sp. avenae, the causal agent of oat crown rust.</title>
        <authorList>
            <person name="Miller M.E."/>
            <person name="Zhang Y."/>
            <person name="Omidvar V."/>
            <person name="Sperschneider J."/>
            <person name="Schwessinger B."/>
            <person name="Raley C."/>
            <person name="Palmer J.M."/>
            <person name="Garnica D."/>
            <person name="Upadhyaya N."/>
            <person name="Rathjen J."/>
            <person name="Taylor J.M."/>
            <person name="Park R.F."/>
            <person name="Dodds P.N."/>
            <person name="Hirsch C.D."/>
            <person name="Kianian S.F."/>
            <person name="Figueroa M."/>
        </authorList>
    </citation>
    <scope>NUCLEOTIDE SEQUENCE [LARGE SCALE GENOMIC DNA]</scope>
    <source>
        <strain evidence="2">12NC29</strain>
    </source>
</reference>
<dbReference type="Proteomes" id="UP000235388">
    <property type="component" value="Unassembled WGS sequence"/>
</dbReference>
<sequence>MKAIANLLIIVSEGARMCRAGVPWELLEDCSFYSGSWSGSDHQQLLEAISESTSLSAKHPQAPSHTSNINEPATGRLALDRSMMEDHPWSFLTDLPGIGSIPTDASLSLPGSHPDLGISNTPTPGNSFAHAPEKVAAEFFRALPMGDSPNPYVMSYQSASKRLKLTVESMGKVTSSINKITKAAPQHLSLLNHIKMKEEETKVHSLIFDKNVFKFPNLQDSNFIIRREMIESNIQKRVDKSNPHLSAEFTIRKEKTGDIVKAFNSRNPRTQEAPSPVDVANEALVKFHKFLPVWKKVYYDRLGIDFEASRRWF</sequence>
<dbReference type="EMBL" id="PGCJ01000236">
    <property type="protein sequence ID" value="PLW36624.1"/>
    <property type="molecule type" value="Genomic_DNA"/>
</dbReference>
<accession>A0A2N5UFU6</accession>
<feature type="region of interest" description="Disordered" evidence="1">
    <location>
        <begin position="52"/>
        <end position="71"/>
    </location>
</feature>